<sequence>MSALPSPDLPPGPHRDLVARLHDLHHRAGWPSLRALAKETGVSHTTVSKTFSQPALPSWGTLELLVEAMHGPVQDFRDLWLAASAPTDDGAPAPAPRIAGRRAELETVRRHLETGTGLLLVTGEAGIGKTTLVRAAAASSAVLVARGNCLPLSGEVPLMPVIDAIRAARRAGRERFDDALALLPSSLQTSLARLVPDLELEAIPVDDQLAGMRQLVALSEMTEALATTASCRLLVEDLQWADLTSLDWLEHHLTHGSEVPLVGTWRTADPDVRTGRLEWLDRVRRTSDVRVIGLSTLSADETVEQVRLLVPGTDDDRAARIHARSRGHPLFSEQLALLPDDTDELPQQLASYLGHRLDRLSGRAGSVAAVMGVADRWLPVEVLERVTGVATRAFRRGLRDLSAAQLVSTSPTDEVALAHPLIAEAVRRRLLPGEARSLHGALAQALTESGDAPEAELAAHWQAAGRPDRELDCRVAAARHAHERLALRDELESWLRALELHDTIGPGDGPPLWIMLRDAMRAAVEVADLVAARRLADRALALEVADEARVHLLQQAGDVLYEVGEHETAMRLLDDAHDLLLRLPPSAGLVEAAVSRFWTLVQAGRTARALRDTEATLTHLAGVDDARLGSLRFSHDLVALVRQGDFEGALAVTEARARASDPDDLTSRLLVAVNATDVLLGLGAAPVQAMDAAGGALLAAEEGGLNDTWVVSLLRTNLAWSCLRAGDVSSAATVLEPVTRRPPSAITWLPHQAMAVVEVRRGQVDLGLARSRAAQREAAHDLFWAQSLCLETETRLWAGDVDEAVRLLDEGLGVVVAADDTRYHGDLLTCFARATADALGATDDVDRRRTAHAAALAWCARARRQPFDAAGVEASHRAVRHQWEGELGRIMEAVDQSPWVRAALEWDRLARPHDAAYCRWRAAQSALRSGQGTIAARLLKRAAADAREHVPLSRAIAATAAGRR</sequence>
<dbReference type="SMART" id="SM00530">
    <property type="entry name" value="HTH_XRE"/>
    <property type="match status" value="1"/>
</dbReference>
<dbReference type="EMBL" id="SRRO01000001">
    <property type="protein sequence ID" value="TGN64083.1"/>
    <property type="molecule type" value="Genomic_DNA"/>
</dbReference>
<dbReference type="AlphaFoldDB" id="A0A4Z1CJI9"/>
<dbReference type="OrthoDB" id="5476461at2"/>
<evidence type="ECO:0000256" key="2">
    <source>
        <dbReference type="ARBA" id="ARBA00022840"/>
    </source>
</evidence>
<comment type="caution">
    <text evidence="4">The sequence shown here is derived from an EMBL/GenBank/DDBJ whole genome shotgun (WGS) entry which is preliminary data.</text>
</comment>
<dbReference type="PANTHER" id="PTHR16305">
    <property type="entry name" value="TESTICULAR SOLUBLE ADENYLYL CYCLASE"/>
    <property type="match status" value="1"/>
</dbReference>
<keyword evidence="2" id="KW-0067">ATP-binding</keyword>
<feature type="domain" description="HTH cro/C1-type" evidence="3">
    <location>
        <begin position="32"/>
        <end position="76"/>
    </location>
</feature>
<dbReference type="Gene3D" id="3.40.50.300">
    <property type="entry name" value="P-loop containing nucleotide triphosphate hydrolases"/>
    <property type="match status" value="1"/>
</dbReference>
<dbReference type="CDD" id="cd00093">
    <property type="entry name" value="HTH_XRE"/>
    <property type="match status" value="1"/>
</dbReference>
<organism evidence="4 5">
    <name type="scientific">Nocardioides eburneiflavus</name>
    <dbReference type="NCBI Taxonomy" id="2518372"/>
    <lineage>
        <taxon>Bacteria</taxon>
        <taxon>Bacillati</taxon>
        <taxon>Actinomycetota</taxon>
        <taxon>Actinomycetes</taxon>
        <taxon>Propionibacteriales</taxon>
        <taxon>Nocardioidaceae</taxon>
        <taxon>Nocardioides</taxon>
    </lineage>
</organism>
<dbReference type="GO" id="GO:0005524">
    <property type="term" value="F:ATP binding"/>
    <property type="evidence" value="ECO:0007669"/>
    <property type="project" value="UniProtKB-KW"/>
</dbReference>
<dbReference type="InterPro" id="IPR041664">
    <property type="entry name" value="AAA_16"/>
</dbReference>
<dbReference type="Pfam" id="PF13191">
    <property type="entry name" value="AAA_16"/>
    <property type="match status" value="1"/>
</dbReference>
<dbReference type="Proteomes" id="UP000297496">
    <property type="component" value="Unassembled WGS sequence"/>
</dbReference>
<evidence type="ECO:0000259" key="3">
    <source>
        <dbReference type="PROSITE" id="PS50943"/>
    </source>
</evidence>
<dbReference type="InterPro" id="IPR001387">
    <property type="entry name" value="Cro/C1-type_HTH"/>
</dbReference>
<dbReference type="PANTHER" id="PTHR16305:SF35">
    <property type="entry name" value="TRANSCRIPTIONAL ACTIVATOR DOMAIN"/>
    <property type="match status" value="1"/>
</dbReference>
<dbReference type="RefSeq" id="WP_135838613.1">
    <property type="nucleotide sequence ID" value="NZ_SRRO01000001.1"/>
</dbReference>
<proteinExistence type="predicted"/>
<keyword evidence="1" id="KW-0547">Nucleotide-binding</keyword>
<keyword evidence="5" id="KW-1185">Reference proteome</keyword>
<dbReference type="GO" id="GO:0004016">
    <property type="term" value="F:adenylate cyclase activity"/>
    <property type="evidence" value="ECO:0007669"/>
    <property type="project" value="TreeGrafter"/>
</dbReference>
<name>A0A4Z1CJI9_9ACTN</name>
<dbReference type="InterPro" id="IPR027417">
    <property type="entry name" value="P-loop_NTPase"/>
</dbReference>
<dbReference type="GO" id="GO:0005737">
    <property type="term" value="C:cytoplasm"/>
    <property type="evidence" value="ECO:0007669"/>
    <property type="project" value="TreeGrafter"/>
</dbReference>
<evidence type="ECO:0000256" key="1">
    <source>
        <dbReference type="ARBA" id="ARBA00022741"/>
    </source>
</evidence>
<protein>
    <submittedName>
        <fullName evidence="4">XRE family transcriptional regulator</fullName>
    </submittedName>
</protein>
<accession>A0A4Z1CJI9</accession>
<dbReference type="SUPFAM" id="SSF52540">
    <property type="entry name" value="P-loop containing nucleoside triphosphate hydrolases"/>
    <property type="match status" value="1"/>
</dbReference>
<evidence type="ECO:0000313" key="4">
    <source>
        <dbReference type="EMBL" id="TGN64083.1"/>
    </source>
</evidence>
<gene>
    <name evidence="4" type="ORF">EXE59_09080</name>
</gene>
<reference evidence="4 5" key="1">
    <citation type="submission" date="2019-04" db="EMBL/GenBank/DDBJ databases">
        <title>Three New Species of Nocardioides, Nocardioides euryhalodurans sp. nov., Nocardioides seonyuensis sp. nov. and Nocardioides eburneoflavus sp. nov. Isolated from Soil.</title>
        <authorList>
            <person name="Roh S.G."/>
            <person name="Lee C."/>
            <person name="Kim M.-K."/>
            <person name="Kim S.B."/>
        </authorList>
    </citation>
    <scope>NUCLEOTIDE SEQUENCE [LARGE SCALE GENOMIC DNA]</scope>
    <source>
        <strain evidence="4 5">MMS17-SY213</strain>
    </source>
</reference>
<evidence type="ECO:0000313" key="5">
    <source>
        <dbReference type="Proteomes" id="UP000297496"/>
    </source>
</evidence>
<dbReference type="PROSITE" id="PS50943">
    <property type="entry name" value="HTH_CROC1"/>
    <property type="match status" value="1"/>
</dbReference>